<feature type="domain" description="Amino acid transporter transmembrane" evidence="6">
    <location>
        <begin position="2"/>
        <end position="361"/>
    </location>
</feature>
<evidence type="ECO:0000256" key="3">
    <source>
        <dbReference type="ARBA" id="ARBA00022989"/>
    </source>
</evidence>
<accession>A0A7G2C4B1</accession>
<feature type="transmembrane region" description="Helical" evidence="5">
    <location>
        <begin position="235"/>
        <end position="254"/>
    </location>
</feature>
<feature type="transmembrane region" description="Helical" evidence="5">
    <location>
        <begin position="189"/>
        <end position="215"/>
    </location>
</feature>
<evidence type="ECO:0000313" key="8">
    <source>
        <dbReference type="Proteomes" id="UP000515908"/>
    </source>
</evidence>
<dbReference type="AlphaFoldDB" id="A0A7G2C4B1"/>
<feature type="transmembrane region" description="Helical" evidence="5">
    <location>
        <begin position="275"/>
        <end position="296"/>
    </location>
</feature>
<feature type="transmembrane region" description="Helical" evidence="5">
    <location>
        <begin position="90"/>
        <end position="108"/>
    </location>
</feature>
<dbReference type="OrthoDB" id="277763at2759"/>
<feature type="transmembrane region" description="Helical" evidence="5">
    <location>
        <begin position="115"/>
        <end position="137"/>
    </location>
</feature>
<dbReference type="GO" id="GO:0015179">
    <property type="term" value="F:L-amino acid transmembrane transporter activity"/>
    <property type="evidence" value="ECO:0007669"/>
    <property type="project" value="TreeGrafter"/>
</dbReference>
<evidence type="ECO:0000256" key="5">
    <source>
        <dbReference type="SAM" id="Phobius"/>
    </source>
</evidence>
<evidence type="ECO:0000313" key="7">
    <source>
        <dbReference type="EMBL" id="CAD2214031.1"/>
    </source>
</evidence>
<evidence type="ECO:0000256" key="1">
    <source>
        <dbReference type="ARBA" id="ARBA00004141"/>
    </source>
</evidence>
<dbReference type="Pfam" id="PF01490">
    <property type="entry name" value="Aa_trans"/>
    <property type="match status" value="1"/>
</dbReference>
<proteinExistence type="predicted"/>
<organism evidence="7 8">
    <name type="scientific">Angomonas deanei</name>
    <dbReference type="NCBI Taxonomy" id="59799"/>
    <lineage>
        <taxon>Eukaryota</taxon>
        <taxon>Discoba</taxon>
        <taxon>Euglenozoa</taxon>
        <taxon>Kinetoplastea</taxon>
        <taxon>Metakinetoplastina</taxon>
        <taxon>Trypanosomatida</taxon>
        <taxon>Trypanosomatidae</taxon>
        <taxon>Strigomonadinae</taxon>
        <taxon>Angomonas</taxon>
    </lineage>
</organism>
<dbReference type="PANTHER" id="PTHR22950:SF301">
    <property type="entry name" value="ACID TRANSPORTER, PUTATIVE-RELATED"/>
    <property type="match status" value="1"/>
</dbReference>
<comment type="subcellular location">
    <subcellularLocation>
        <location evidence="1">Membrane</location>
        <topology evidence="1">Multi-pass membrane protein</topology>
    </subcellularLocation>
</comment>
<feature type="transmembrane region" description="Helical" evidence="5">
    <location>
        <begin position="336"/>
        <end position="363"/>
    </location>
</feature>
<feature type="transmembrane region" description="Helical" evidence="5">
    <location>
        <begin position="157"/>
        <end position="177"/>
    </location>
</feature>
<dbReference type="GO" id="GO:0005737">
    <property type="term" value="C:cytoplasm"/>
    <property type="evidence" value="ECO:0007669"/>
    <property type="project" value="TreeGrafter"/>
</dbReference>
<evidence type="ECO:0000259" key="6">
    <source>
        <dbReference type="Pfam" id="PF01490"/>
    </source>
</evidence>
<keyword evidence="8" id="KW-1185">Reference proteome</keyword>
<evidence type="ECO:0000256" key="4">
    <source>
        <dbReference type="ARBA" id="ARBA00023136"/>
    </source>
</evidence>
<dbReference type="Proteomes" id="UP000515908">
    <property type="component" value="Chromosome 02"/>
</dbReference>
<keyword evidence="4 5" id="KW-0472">Membrane</keyword>
<name>A0A7G2C4B1_9TRYP</name>
<keyword evidence="3 5" id="KW-1133">Transmembrane helix</keyword>
<protein>
    <submittedName>
        <fullName evidence="7">Transmembrane amino acid transporter protein, putative</fullName>
    </submittedName>
</protein>
<dbReference type="PANTHER" id="PTHR22950">
    <property type="entry name" value="AMINO ACID TRANSPORTER"/>
    <property type="match status" value="1"/>
</dbReference>
<dbReference type="EMBL" id="LR877146">
    <property type="protein sequence ID" value="CAD2214031.1"/>
    <property type="molecule type" value="Genomic_DNA"/>
</dbReference>
<dbReference type="VEuPathDB" id="TriTrypDB:ADEAN_000147500"/>
<dbReference type="InterPro" id="IPR013057">
    <property type="entry name" value="AA_transpt_TM"/>
</dbReference>
<evidence type="ECO:0000256" key="2">
    <source>
        <dbReference type="ARBA" id="ARBA00022692"/>
    </source>
</evidence>
<keyword evidence="2 5" id="KW-0812">Transmembrane</keyword>
<sequence>MGFIYMVVCALLTVYSFTLLGYASKKTGQYNYEILVGTLMGKGGDYCAAVFLFLLSFGAEIAYAGSVRDAAAQFLDNSKSTPAYLKTTSGHRLIGALLWLGFMLPLCLPKEINSLRYLSFFAIIFILFFVVCMVIHSAMNGLQEDQHYVLFQKGNKAITPIGNFLFCFGSQINYHGVASELYKPTIKRITLSATLGVVISFVVYAVGGLFGYLDFGAAVNSRSSLQLYNPIAEPLFAVCYVGMMFKLCVGYGMHMYPVRDAVYHFVGTNVHRVPWWLNCIVCTILATATLLCGLFIPKINLVFGLMGSLCSGFVGFVFPAWLYMYTGNWHLRTIGFFHYFATYLLLLVGIVGVIWGTAATIYADAVP</sequence>
<feature type="transmembrane region" description="Helical" evidence="5">
    <location>
        <begin position="302"/>
        <end position="324"/>
    </location>
</feature>
<reference evidence="7 8" key="1">
    <citation type="submission" date="2020-08" db="EMBL/GenBank/DDBJ databases">
        <authorList>
            <person name="Newling K."/>
            <person name="Davey J."/>
            <person name="Forrester S."/>
        </authorList>
    </citation>
    <scope>NUCLEOTIDE SEQUENCE [LARGE SCALE GENOMIC DNA]</scope>
    <source>
        <strain evidence="8">Crithidia deanei Carvalho (ATCC PRA-265)</strain>
    </source>
</reference>
<gene>
    <name evidence="7" type="ORF">ADEAN_000147500</name>
</gene>
<dbReference type="GO" id="GO:0016020">
    <property type="term" value="C:membrane"/>
    <property type="evidence" value="ECO:0007669"/>
    <property type="project" value="UniProtKB-SubCell"/>
</dbReference>